<name>A0A3N4LZC1_9PEZI</name>
<dbReference type="GO" id="GO:0048471">
    <property type="term" value="C:perinuclear region of cytoplasm"/>
    <property type="evidence" value="ECO:0007669"/>
    <property type="project" value="TreeGrafter"/>
</dbReference>
<dbReference type="GO" id="GO:0006874">
    <property type="term" value="P:intracellular calcium ion homeostasis"/>
    <property type="evidence" value="ECO:0007669"/>
    <property type="project" value="TreeGrafter"/>
</dbReference>
<dbReference type="OrthoDB" id="21470at2759"/>
<feature type="region of interest" description="Disordered" evidence="1">
    <location>
        <begin position="422"/>
        <end position="496"/>
    </location>
</feature>
<feature type="compositionally biased region" description="Low complexity" evidence="1">
    <location>
        <begin position="474"/>
        <end position="485"/>
    </location>
</feature>
<dbReference type="Proteomes" id="UP000267821">
    <property type="component" value="Unassembled WGS sequence"/>
</dbReference>
<evidence type="ECO:0000313" key="4">
    <source>
        <dbReference type="Proteomes" id="UP000267821"/>
    </source>
</evidence>
<dbReference type="InParanoid" id="A0A3N4LZC1"/>
<gene>
    <name evidence="3" type="ORF">L211DRAFT_773189</name>
</gene>
<dbReference type="AlphaFoldDB" id="A0A3N4LZC1"/>
<feature type="region of interest" description="Disordered" evidence="1">
    <location>
        <begin position="318"/>
        <end position="361"/>
    </location>
</feature>
<dbReference type="Gene3D" id="1.25.40.90">
    <property type="match status" value="1"/>
</dbReference>
<feature type="compositionally biased region" description="Pro residues" evidence="1">
    <location>
        <begin position="486"/>
        <end position="496"/>
    </location>
</feature>
<proteinExistence type="predicted"/>
<accession>A0A3N4LZC1</accession>
<dbReference type="PROSITE" id="PS51391">
    <property type="entry name" value="CID"/>
    <property type="match status" value="1"/>
</dbReference>
<feature type="non-terminal residue" evidence="3">
    <location>
        <position position="1"/>
    </location>
</feature>
<organism evidence="3 4">
    <name type="scientific">Terfezia boudieri ATCC MYA-4762</name>
    <dbReference type="NCBI Taxonomy" id="1051890"/>
    <lineage>
        <taxon>Eukaryota</taxon>
        <taxon>Fungi</taxon>
        <taxon>Dikarya</taxon>
        <taxon>Ascomycota</taxon>
        <taxon>Pezizomycotina</taxon>
        <taxon>Pezizomycetes</taxon>
        <taxon>Pezizales</taxon>
        <taxon>Pezizaceae</taxon>
        <taxon>Terfezia</taxon>
    </lineage>
</organism>
<evidence type="ECO:0000259" key="2">
    <source>
        <dbReference type="PROSITE" id="PS51391"/>
    </source>
</evidence>
<dbReference type="PANTHER" id="PTHR12323">
    <property type="entry name" value="SR-RELATED CTD ASSOCIATED FACTOR 6"/>
    <property type="match status" value="1"/>
</dbReference>
<feature type="compositionally biased region" description="Low complexity" evidence="1">
    <location>
        <begin position="443"/>
        <end position="454"/>
    </location>
</feature>
<dbReference type="PANTHER" id="PTHR12323:SF0">
    <property type="entry name" value="CALCIUM HOMEOSTASIS ENDOPLASMIC RETICULUM PROTEIN"/>
    <property type="match status" value="1"/>
</dbReference>
<dbReference type="InterPro" id="IPR006569">
    <property type="entry name" value="CID_dom"/>
</dbReference>
<feature type="compositionally biased region" description="Pro residues" evidence="1">
    <location>
        <begin position="422"/>
        <end position="431"/>
    </location>
</feature>
<evidence type="ECO:0000256" key="1">
    <source>
        <dbReference type="SAM" id="MobiDB-lite"/>
    </source>
</evidence>
<dbReference type="Pfam" id="PF04818">
    <property type="entry name" value="CID"/>
    <property type="match status" value="1"/>
</dbReference>
<reference evidence="3 4" key="1">
    <citation type="journal article" date="2018" name="Nat. Ecol. Evol.">
        <title>Pezizomycetes genomes reveal the molecular basis of ectomycorrhizal truffle lifestyle.</title>
        <authorList>
            <person name="Murat C."/>
            <person name="Payen T."/>
            <person name="Noel B."/>
            <person name="Kuo A."/>
            <person name="Morin E."/>
            <person name="Chen J."/>
            <person name="Kohler A."/>
            <person name="Krizsan K."/>
            <person name="Balestrini R."/>
            <person name="Da Silva C."/>
            <person name="Montanini B."/>
            <person name="Hainaut M."/>
            <person name="Levati E."/>
            <person name="Barry K.W."/>
            <person name="Belfiori B."/>
            <person name="Cichocki N."/>
            <person name="Clum A."/>
            <person name="Dockter R.B."/>
            <person name="Fauchery L."/>
            <person name="Guy J."/>
            <person name="Iotti M."/>
            <person name="Le Tacon F."/>
            <person name="Lindquist E.A."/>
            <person name="Lipzen A."/>
            <person name="Malagnac F."/>
            <person name="Mello A."/>
            <person name="Molinier V."/>
            <person name="Miyauchi S."/>
            <person name="Poulain J."/>
            <person name="Riccioni C."/>
            <person name="Rubini A."/>
            <person name="Sitrit Y."/>
            <person name="Splivallo R."/>
            <person name="Traeger S."/>
            <person name="Wang M."/>
            <person name="Zifcakova L."/>
            <person name="Wipf D."/>
            <person name="Zambonelli A."/>
            <person name="Paolocci F."/>
            <person name="Nowrousian M."/>
            <person name="Ottonello S."/>
            <person name="Baldrian P."/>
            <person name="Spatafora J.W."/>
            <person name="Henrissat B."/>
            <person name="Nagy L.G."/>
            <person name="Aury J.M."/>
            <person name="Wincker P."/>
            <person name="Grigoriev I.V."/>
            <person name="Bonfante P."/>
            <person name="Martin F.M."/>
        </authorList>
    </citation>
    <scope>NUCLEOTIDE SEQUENCE [LARGE SCALE GENOMIC DNA]</scope>
    <source>
        <strain evidence="3 4">ATCC MYA-4762</strain>
    </source>
</reference>
<dbReference type="STRING" id="1051890.A0A3N4LZC1"/>
<keyword evidence="4" id="KW-1185">Reference proteome</keyword>
<dbReference type="InterPro" id="IPR008942">
    <property type="entry name" value="ENTH_VHS"/>
</dbReference>
<dbReference type="EMBL" id="ML121532">
    <property type="protein sequence ID" value="RPB26929.1"/>
    <property type="molecule type" value="Genomic_DNA"/>
</dbReference>
<feature type="non-terminal residue" evidence="3">
    <location>
        <position position="496"/>
    </location>
</feature>
<feature type="domain" description="CID" evidence="2">
    <location>
        <begin position="22"/>
        <end position="181"/>
    </location>
</feature>
<evidence type="ECO:0000313" key="3">
    <source>
        <dbReference type="EMBL" id="RPB26929.1"/>
    </source>
</evidence>
<feature type="compositionally biased region" description="Basic and acidic residues" evidence="1">
    <location>
        <begin position="318"/>
        <end position="334"/>
    </location>
</feature>
<sequence>HQLAIAKASLTASLLRADPVSVPRDEMTNFHALLDKTLNQCSSANIQTCKRWIIKYMPSKQRATSLGKYLLALAQSFNAAGCSTKPTPSPDTPKKTSGRKKALAVLYLVNDVLYHKRFIAPDPLFAREIQSFLADIVASCLYPGAVKQLRRMNYVLDQWQEKQYYSLSFLETLRAKANDTSSNTADTLSPATEHKPVGDVVRPASKEESEQLLLLPAFHGDPSLPFYDLPAANMLPHIIPNSTAPINPRLVRPIQFPNSTPSEGLSNAVKEFLKSAEAMFSGENIGDVDSDSVGGVWGKDGEGYYGWSRTFCEKMLEKRKGNGKNRDEDQSSRDRGRRGYSTSGYQQPPQAPPPNLQQPMLGYPVSYQQQQQQQPQQYLASYTQFSPYNSPAMHSPPVPGTIPPSPNHIMQQLMQFGYGFVPPPPPQPPNGPGGTAIPPSPQPAAALLQHLQAQGYSGWPSGGIGFPPPPPIQQQPHQYQHNQLQPSPPPPPPPPQ</sequence>
<protein>
    <recommendedName>
        <fullName evidence="2">CID domain-containing protein</fullName>
    </recommendedName>
</protein>